<organism evidence="6 7">
    <name type="scientific">Gracilibacillus salitolerans</name>
    <dbReference type="NCBI Taxonomy" id="2663022"/>
    <lineage>
        <taxon>Bacteria</taxon>
        <taxon>Bacillati</taxon>
        <taxon>Bacillota</taxon>
        <taxon>Bacilli</taxon>
        <taxon>Bacillales</taxon>
        <taxon>Bacillaceae</taxon>
        <taxon>Gracilibacillus</taxon>
    </lineage>
</organism>
<feature type="region of interest" description="Disordered" evidence="4">
    <location>
        <begin position="128"/>
        <end position="249"/>
    </location>
</feature>
<evidence type="ECO:0000256" key="5">
    <source>
        <dbReference type="SAM" id="SignalP"/>
    </source>
</evidence>
<feature type="compositionally biased region" description="Basic and acidic residues" evidence="4">
    <location>
        <begin position="128"/>
        <end position="227"/>
    </location>
</feature>
<evidence type="ECO:0000256" key="2">
    <source>
        <dbReference type="ARBA" id="ARBA00022729"/>
    </source>
</evidence>
<comment type="similarity">
    <text evidence="3">Belongs to the bacterial solute-binding protein 9 family.</text>
</comment>
<keyword evidence="2 5" id="KW-0732">Signal</keyword>
<evidence type="ECO:0000313" key="7">
    <source>
        <dbReference type="Proteomes" id="UP000339690"/>
    </source>
</evidence>
<keyword evidence="1 3" id="KW-0813">Transport</keyword>
<dbReference type="KEGG" id="grc:GI584_16185"/>
<keyword evidence="7" id="KW-1185">Reference proteome</keyword>
<evidence type="ECO:0000256" key="1">
    <source>
        <dbReference type="ARBA" id="ARBA00022448"/>
    </source>
</evidence>
<reference evidence="6 7" key="1">
    <citation type="submission" date="2019-11" db="EMBL/GenBank/DDBJ databases">
        <title>Gracilibacillus salitolerans sp. nov., a moderate halophile isolated from a saline soil in northwest China.</title>
        <authorList>
            <person name="Gan L."/>
        </authorList>
    </citation>
    <scope>NUCLEOTIDE SEQUENCE [LARGE SCALE GENOMIC DNA]</scope>
    <source>
        <strain evidence="6 7">SCU50</strain>
    </source>
</reference>
<feature type="chain" id="PRO_5038621467" evidence="5">
    <location>
        <begin position="21"/>
        <end position="417"/>
    </location>
</feature>
<gene>
    <name evidence="6" type="ORF">GI584_16185</name>
</gene>
<dbReference type="GO" id="GO:0046872">
    <property type="term" value="F:metal ion binding"/>
    <property type="evidence" value="ECO:0007669"/>
    <property type="project" value="InterPro"/>
</dbReference>
<dbReference type="RefSeq" id="WP_153791851.1">
    <property type="nucleotide sequence ID" value="NZ_CP045915.1"/>
</dbReference>
<dbReference type="AlphaFoldDB" id="A0A5Q2TKL1"/>
<feature type="signal peptide" evidence="5">
    <location>
        <begin position="1"/>
        <end position="20"/>
    </location>
</feature>
<dbReference type="PRINTS" id="PR00691">
    <property type="entry name" value="ADHESINB"/>
</dbReference>
<dbReference type="Proteomes" id="UP000339690">
    <property type="component" value="Chromosome"/>
</dbReference>
<evidence type="ECO:0000256" key="3">
    <source>
        <dbReference type="RuleBase" id="RU003512"/>
    </source>
</evidence>
<dbReference type="Gene3D" id="3.40.50.1980">
    <property type="entry name" value="Nitrogenase molybdenum iron protein domain"/>
    <property type="match status" value="3"/>
</dbReference>
<dbReference type="EMBL" id="CP045915">
    <property type="protein sequence ID" value="QGH35494.1"/>
    <property type="molecule type" value="Genomic_DNA"/>
</dbReference>
<dbReference type="PANTHER" id="PTHR42953:SF8">
    <property type="entry name" value="ZINT DOMAIN-CONTAINING PROTEIN"/>
    <property type="match status" value="1"/>
</dbReference>
<dbReference type="Pfam" id="PF01297">
    <property type="entry name" value="ZnuA"/>
    <property type="match status" value="1"/>
</dbReference>
<protein>
    <submittedName>
        <fullName evidence="6">Adhesin</fullName>
    </submittedName>
</protein>
<dbReference type="PANTHER" id="PTHR42953">
    <property type="entry name" value="HIGH-AFFINITY ZINC UPTAKE SYSTEM PROTEIN ZNUA-RELATED"/>
    <property type="match status" value="1"/>
</dbReference>
<accession>A0A5Q2TKL1</accession>
<dbReference type="SUPFAM" id="SSF53807">
    <property type="entry name" value="Helical backbone' metal receptor"/>
    <property type="match status" value="1"/>
</dbReference>
<dbReference type="PROSITE" id="PS51257">
    <property type="entry name" value="PROKAR_LIPOPROTEIN"/>
    <property type="match status" value="1"/>
</dbReference>
<sequence length="417" mass="48261">MKKVSLAILSILFLLIGCNAEEDSQADQQESENDTLQIYSTLYPLAYFTEEIGGEFVEVETILPPGSDPHNFEPTSKMMVDIAEADMFLYNGANLETYAGKIEEALVGEDVLMVEAAEGVSLVEHVHKHEDEHAHEEEEHSHEDEHAHEEEEHSHEDEHAHEEEEHSHEDEHAHEEEEHSHEDEHAHEEEEHSHEDEHAHEEEEHSHEDEHAHEEEEHSHEDEHAHEEEAEVEVEEEHDHDHGDDDPHLWLDPIRSIELARNIKDALIELNPEQEEIFETNFSDLEDRLIALDDEFHEQLEGATNNEILVTHAAYGYWEQSYGLEQIALAGLSPSEEPSQKELERILDHVEDTNIQYLLFEQNIEPKVAEVIQAETNVESLQLHNLSILTDEDIENDETYFSLMERNLNVLTEALDY</sequence>
<proteinExistence type="inferred from homology"/>
<feature type="compositionally biased region" description="Basic and acidic residues" evidence="4">
    <location>
        <begin position="237"/>
        <end position="249"/>
    </location>
</feature>
<dbReference type="InterPro" id="IPR006128">
    <property type="entry name" value="Lipoprotein_PsaA-like"/>
</dbReference>
<dbReference type="PRINTS" id="PR00690">
    <property type="entry name" value="ADHESNFAMILY"/>
</dbReference>
<dbReference type="GO" id="GO:0030001">
    <property type="term" value="P:metal ion transport"/>
    <property type="evidence" value="ECO:0007669"/>
    <property type="project" value="InterPro"/>
</dbReference>
<dbReference type="InterPro" id="IPR006127">
    <property type="entry name" value="ZnuA-like"/>
</dbReference>
<dbReference type="InterPro" id="IPR050492">
    <property type="entry name" value="Bact_metal-bind_prot9"/>
</dbReference>
<dbReference type="GO" id="GO:0007155">
    <property type="term" value="P:cell adhesion"/>
    <property type="evidence" value="ECO:0007669"/>
    <property type="project" value="InterPro"/>
</dbReference>
<name>A0A5Q2TKL1_9BACI</name>
<evidence type="ECO:0000256" key="4">
    <source>
        <dbReference type="SAM" id="MobiDB-lite"/>
    </source>
</evidence>
<evidence type="ECO:0000313" key="6">
    <source>
        <dbReference type="EMBL" id="QGH35494.1"/>
    </source>
</evidence>
<dbReference type="InterPro" id="IPR006129">
    <property type="entry name" value="AdhesinB"/>
</dbReference>